<dbReference type="EC" id="1.2.1.70" evidence="7"/>
<feature type="binding site" evidence="7">
    <location>
        <position position="263"/>
    </location>
    <ligand>
        <name>substrate</name>
    </ligand>
</feature>
<dbReference type="Pfam" id="PF01488">
    <property type="entry name" value="Shikimate_DH"/>
    <property type="match status" value="1"/>
</dbReference>
<comment type="similarity">
    <text evidence="7">Belongs to the glutamyl-tRNA reductase family.</text>
</comment>
<comment type="caution">
    <text evidence="7">Lacks conserved residue(s) required for the propagation of feature annotation.</text>
</comment>
<dbReference type="InterPro" id="IPR036343">
    <property type="entry name" value="GluRdtase_N_sf"/>
</dbReference>
<name>A0ABU5MVZ9_9BACT</name>
<dbReference type="InterPro" id="IPR036291">
    <property type="entry name" value="NAD(P)-bd_dom_sf"/>
</dbReference>
<protein>
    <recommendedName>
        <fullName evidence="7">Glutamyl-tRNA reductase</fullName>
        <shortName evidence="7">GluTR</shortName>
        <ecNumber evidence="7">1.2.1.70</ecNumber>
    </recommendedName>
</protein>
<keyword evidence="4" id="KW-0520">NAD</keyword>
<dbReference type="Pfam" id="PF05201">
    <property type="entry name" value="GlutR_N"/>
    <property type="match status" value="1"/>
</dbReference>
<evidence type="ECO:0000256" key="6">
    <source>
        <dbReference type="ARBA" id="ARBA00047561"/>
    </source>
</evidence>
<keyword evidence="11" id="KW-1185">Reference proteome</keyword>
<comment type="pathway">
    <text evidence="1">Porphyrin-containing compound metabolism; siroheme biosynthesis; sirohydrochlorin from precorrin-2: step 1/1.</text>
</comment>
<comment type="caution">
    <text evidence="10">The sequence shown here is derived from an EMBL/GenBank/DDBJ whole genome shotgun (WGS) entry which is preliminary data.</text>
</comment>
<comment type="pathway">
    <text evidence="7">Porphyrin-containing compound metabolism; protoporphyrin-IX biosynthesis; 5-aminolevulinate from L-glutamyl-tRNA(Glu): step 1/2.</text>
</comment>
<feature type="binding site" evidence="7">
    <location>
        <begin position="343"/>
        <end position="348"/>
    </location>
    <ligand>
        <name>NADP(+)</name>
        <dbReference type="ChEBI" id="CHEBI:58349"/>
    </ligand>
</feature>
<dbReference type="InterPro" id="IPR006367">
    <property type="entry name" value="Sirohaem_synthase_N"/>
</dbReference>
<dbReference type="Gene3D" id="3.40.50.720">
    <property type="entry name" value="NAD(P)-binding Rossmann-like Domain"/>
    <property type="match status" value="2"/>
</dbReference>
<evidence type="ECO:0000256" key="5">
    <source>
        <dbReference type="ARBA" id="ARBA00023244"/>
    </source>
</evidence>
<feature type="binding site" evidence="7">
    <location>
        <begin position="208"/>
        <end position="211"/>
    </location>
    <ligand>
        <name>substrate</name>
    </ligand>
</feature>
<dbReference type="HAMAP" id="MF_00087">
    <property type="entry name" value="Glu_tRNA_reductase"/>
    <property type="match status" value="1"/>
</dbReference>
<comment type="function">
    <text evidence="7">Catalyzes the NADPH-dependent reduction of glutamyl-tRNA(Glu) to glutamate 1-semialdehyde (GSA).</text>
</comment>
<comment type="miscellaneous">
    <text evidence="7">During catalysis, the active site Cys acts as a nucleophile attacking the alpha-carbonyl group of tRNA-bound glutamate with the formation of a thioester intermediate between enzyme and glutamate, and the concomitant release of tRNA(Glu). The thioester intermediate is finally reduced by direct hydride transfer from NADPH, to form the product GSA.</text>
</comment>
<comment type="catalytic activity">
    <reaction evidence="7">
        <text>(S)-4-amino-5-oxopentanoate + tRNA(Glu) + NADP(+) = L-glutamyl-tRNA(Glu) + NADPH + H(+)</text>
        <dbReference type="Rhea" id="RHEA:12344"/>
        <dbReference type="Rhea" id="RHEA-COMP:9663"/>
        <dbReference type="Rhea" id="RHEA-COMP:9680"/>
        <dbReference type="ChEBI" id="CHEBI:15378"/>
        <dbReference type="ChEBI" id="CHEBI:57501"/>
        <dbReference type="ChEBI" id="CHEBI:57783"/>
        <dbReference type="ChEBI" id="CHEBI:58349"/>
        <dbReference type="ChEBI" id="CHEBI:78442"/>
        <dbReference type="ChEBI" id="CHEBI:78520"/>
        <dbReference type="EC" id="1.2.1.70"/>
    </reaction>
</comment>
<dbReference type="InterPro" id="IPR006151">
    <property type="entry name" value="Shikm_DH/Glu-tRNA_Rdtase"/>
</dbReference>
<dbReference type="InterPro" id="IPR000343">
    <property type="entry name" value="4pyrrol_synth_GluRdtase"/>
</dbReference>
<dbReference type="Gene3D" id="3.30.460.30">
    <property type="entry name" value="Glutamyl-tRNA reductase, N-terminal domain"/>
    <property type="match status" value="1"/>
</dbReference>
<feature type="binding site" evidence="7">
    <location>
        <position position="274"/>
    </location>
    <ligand>
        <name>substrate</name>
    </ligand>
</feature>
<gene>
    <name evidence="7" type="primary">hemA</name>
    <name evidence="10" type="ORF">P9H32_07005</name>
</gene>
<dbReference type="SUPFAM" id="SSF51735">
    <property type="entry name" value="NAD(P)-binding Rossmann-fold domains"/>
    <property type="match status" value="2"/>
</dbReference>
<reference evidence="10 11" key="1">
    <citation type="journal article" date="2024" name="Appl. Environ. Microbiol.">
        <title>Pontiella agarivorans sp. nov., a novel marine anaerobic bacterium capable of degrading macroalgal polysaccharides and fixing nitrogen.</title>
        <authorList>
            <person name="Liu N."/>
            <person name="Kivenson V."/>
            <person name="Peng X."/>
            <person name="Cui Z."/>
            <person name="Lankiewicz T.S."/>
            <person name="Gosselin K.M."/>
            <person name="English C.J."/>
            <person name="Blair E.M."/>
            <person name="O'Malley M.A."/>
            <person name="Valentine D.L."/>
        </authorList>
    </citation>
    <scope>NUCLEOTIDE SEQUENCE [LARGE SCALE GENOMIC DNA]</scope>
    <source>
        <strain evidence="10 11">NLcol2</strain>
    </source>
</reference>
<feature type="domain" description="Quinate/shikimate 5-dehydrogenase/glutamyl-tRNA reductase" evidence="8">
    <location>
        <begin position="332"/>
        <end position="455"/>
    </location>
</feature>
<dbReference type="Proteomes" id="UP001290861">
    <property type="component" value="Unassembled WGS sequence"/>
</dbReference>
<sequence>MNKDQSHNGIHINLFLKGRPCLVVGGGKVAFRKILLLLDTGPELTVVSPEINDEVEELVLTGQIKHIARRFEDDDVIGNTIVYAATNSRGVNRTVLEAARKHHVLCCCVDGNWSKSDFTTPAITRHDKLMVSVSSGGNNCRQSKMVKNSLSRHLRMMDAAHLVVVGTDHNHLNVEEREPFHLTGPRFERAGFMIMQLWGIHEFMMLNTCNRVEIIAAVSTETMENGILRHIMGFTNLKEDKFYIKNGWEAFEHLCLVTGGMLSQTPGENHITSQIKDALELAKQRGWAGNMMQEWISSSLYVSKSIKNEVAPLLHNYEIEDLAIKYLEAHGKNLTESTVMMLGAGMIGKGFVIDSLPEVGKIIWCYHVNKPHVPETLAGKVELCSFNDMKNRITDADIIVSATDAPGHILHMAHAPFFNQERPVIVIDLGMPRNIDPELDDLSSDVTVVDLDGLKYWYRRELTDMDEILSRSKTIAKANRDLYDKIANSFKSGHTAE</sequence>
<evidence type="ECO:0000259" key="8">
    <source>
        <dbReference type="Pfam" id="PF01488"/>
    </source>
</evidence>
<dbReference type="PANTHER" id="PTHR43013">
    <property type="entry name" value="GLUTAMYL-TRNA REDUCTASE"/>
    <property type="match status" value="1"/>
</dbReference>
<accession>A0ABU5MVZ9</accession>
<dbReference type="EMBL" id="JARVCO010000007">
    <property type="protein sequence ID" value="MDZ8118377.1"/>
    <property type="molecule type" value="Genomic_DNA"/>
</dbReference>
<feature type="site" description="Important for activity" evidence="7">
    <location>
        <position position="253"/>
    </location>
</feature>
<keyword evidence="3 7" id="KW-0560">Oxidoreductase</keyword>
<dbReference type="InterPro" id="IPR015895">
    <property type="entry name" value="4pyrrol_synth_GluRdtase_N"/>
</dbReference>
<evidence type="ECO:0000256" key="1">
    <source>
        <dbReference type="ARBA" id="ARBA00005010"/>
    </source>
</evidence>
<organism evidence="10 11">
    <name type="scientific">Pontiella agarivorans</name>
    <dbReference type="NCBI Taxonomy" id="3038953"/>
    <lineage>
        <taxon>Bacteria</taxon>
        <taxon>Pseudomonadati</taxon>
        <taxon>Kiritimatiellota</taxon>
        <taxon>Kiritimatiellia</taxon>
        <taxon>Kiritimatiellales</taxon>
        <taxon>Pontiellaceae</taxon>
        <taxon>Pontiella</taxon>
    </lineage>
</organism>
<feature type="domain" description="Glutamyl-tRNA reductase N-terminal" evidence="9">
    <location>
        <begin position="165"/>
        <end position="309"/>
    </location>
</feature>
<feature type="active site" description="Nucleophile" evidence="7">
    <location>
        <position position="209"/>
    </location>
</feature>
<comment type="catalytic activity">
    <reaction evidence="6">
        <text>precorrin-2 + NAD(+) = sirohydrochlorin + NADH + 2 H(+)</text>
        <dbReference type="Rhea" id="RHEA:15613"/>
        <dbReference type="ChEBI" id="CHEBI:15378"/>
        <dbReference type="ChEBI" id="CHEBI:57540"/>
        <dbReference type="ChEBI" id="CHEBI:57945"/>
        <dbReference type="ChEBI" id="CHEBI:58351"/>
        <dbReference type="ChEBI" id="CHEBI:58827"/>
        <dbReference type="EC" id="1.3.1.76"/>
    </reaction>
</comment>
<keyword evidence="2 7" id="KW-0521">NADP</keyword>
<dbReference type="Pfam" id="PF13241">
    <property type="entry name" value="NAD_binding_7"/>
    <property type="match status" value="1"/>
</dbReference>
<comment type="subunit">
    <text evidence="7">Homodimer.</text>
</comment>
<evidence type="ECO:0000313" key="11">
    <source>
        <dbReference type="Proteomes" id="UP001290861"/>
    </source>
</evidence>
<dbReference type="RefSeq" id="WP_322608174.1">
    <property type="nucleotide sequence ID" value="NZ_JARVCO010000007.1"/>
</dbReference>
<dbReference type="SUPFAM" id="SSF69742">
    <property type="entry name" value="Glutamyl tRNA-reductase catalytic, N-terminal domain"/>
    <property type="match status" value="1"/>
</dbReference>
<evidence type="ECO:0000256" key="2">
    <source>
        <dbReference type="ARBA" id="ARBA00022857"/>
    </source>
</evidence>
<evidence type="ECO:0000313" key="10">
    <source>
        <dbReference type="EMBL" id="MDZ8118377.1"/>
    </source>
</evidence>
<keyword evidence="5 7" id="KW-0627">Porphyrin biosynthesis</keyword>
<evidence type="ECO:0000256" key="7">
    <source>
        <dbReference type="HAMAP-Rule" id="MF_00087"/>
    </source>
</evidence>
<comment type="domain">
    <text evidence="7">Possesses an unusual extended V-shaped dimeric structure with each monomer consisting of three distinct domains arranged along a curved 'spinal' alpha-helix. The N-terminal catalytic domain specifically recognizes the glutamate moiety of the substrate. The second domain is the NADPH-binding domain, and the third C-terminal domain is responsible for dimerization.</text>
</comment>
<dbReference type="NCBIfam" id="TIGR01470">
    <property type="entry name" value="cysG_Nterm"/>
    <property type="match status" value="1"/>
</dbReference>
<evidence type="ECO:0000256" key="4">
    <source>
        <dbReference type="ARBA" id="ARBA00023027"/>
    </source>
</evidence>
<proteinExistence type="inferred from homology"/>
<evidence type="ECO:0000259" key="9">
    <source>
        <dbReference type="Pfam" id="PF05201"/>
    </source>
</evidence>
<evidence type="ECO:0000256" key="3">
    <source>
        <dbReference type="ARBA" id="ARBA00023002"/>
    </source>
</evidence>
<dbReference type="PANTHER" id="PTHR43013:SF1">
    <property type="entry name" value="GLUTAMYL-TRNA REDUCTASE"/>
    <property type="match status" value="1"/>
</dbReference>